<protein>
    <recommendedName>
        <fullName evidence="5">Transmembrane protein</fullName>
    </recommendedName>
</protein>
<organism evidence="3 4">
    <name type="scientific">Hibiscus syriacus</name>
    <name type="common">Rose of Sharon</name>
    <dbReference type="NCBI Taxonomy" id="106335"/>
    <lineage>
        <taxon>Eukaryota</taxon>
        <taxon>Viridiplantae</taxon>
        <taxon>Streptophyta</taxon>
        <taxon>Embryophyta</taxon>
        <taxon>Tracheophyta</taxon>
        <taxon>Spermatophyta</taxon>
        <taxon>Magnoliopsida</taxon>
        <taxon>eudicotyledons</taxon>
        <taxon>Gunneridae</taxon>
        <taxon>Pentapetalae</taxon>
        <taxon>rosids</taxon>
        <taxon>malvids</taxon>
        <taxon>Malvales</taxon>
        <taxon>Malvaceae</taxon>
        <taxon>Malvoideae</taxon>
        <taxon>Hibiscus</taxon>
    </lineage>
</organism>
<dbReference type="Proteomes" id="UP000436088">
    <property type="component" value="Unassembled WGS sequence"/>
</dbReference>
<evidence type="ECO:0000256" key="1">
    <source>
        <dbReference type="SAM" id="MobiDB-lite"/>
    </source>
</evidence>
<keyword evidence="2" id="KW-0812">Transmembrane</keyword>
<feature type="transmembrane region" description="Helical" evidence="2">
    <location>
        <begin position="69"/>
        <end position="90"/>
    </location>
</feature>
<dbReference type="EMBL" id="VEPZ02001431">
    <property type="protein sequence ID" value="KAE8673267.1"/>
    <property type="molecule type" value="Genomic_DNA"/>
</dbReference>
<evidence type="ECO:0000256" key="2">
    <source>
        <dbReference type="SAM" id="Phobius"/>
    </source>
</evidence>
<gene>
    <name evidence="3" type="ORF">F3Y22_tig00111798pilonHSYRG00033</name>
</gene>
<evidence type="ECO:0000313" key="4">
    <source>
        <dbReference type="Proteomes" id="UP000436088"/>
    </source>
</evidence>
<evidence type="ECO:0000313" key="3">
    <source>
        <dbReference type="EMBL" id="KAE8673267.1"/>
    </source>
</evidence>
<accession>A0A6A2YF25</accession>
<feature type="region of interest" description="Disordered" evidence="1">
    <location>
        <begin position="1"/>
        <end position="30"/>
    </location>
</feature>
<name>A0A6A2YF25_HIBSY</name>
<comment type="caution">
    <text evidence="3">The sequence shown here is derived from an EMBL/GenBank/DDBJ whole genome shotgun (WGS) entry which is preliminary data.</text>
</comment>
<proteinExistence type="predicted"/>
<keyword evidence="2" id="KW-0472">Membrane</keyword>
<evidence type="ECO:0008006" key="5">
    <source>
        <dbReference type="Google" id="ProtNLM"/>
    </source>
</evidence>
<reference evidence="3" key="1">
    <citation type="submission" date="2019-09" db="EMBL/GenBank/DDBJ databases">
        <title>Draft genome information of white flower Hibiscus syriacus.</title>
        <authorList>
            <person name="Kim Y.-M."/>
        </authorList>
    </citation>
    <scope>NUCLEOTIDE SEQUENCE [LARGE SCALE GENOMIC DNA]</scope>
    <source>
        <strain evidence="3">YM2019G1</strain>
    </source>
</reference>
<sequence>MGKTGNKNGSLDRTTQSSNNPSGNHDGEVHDKVEILASGRVLNGGDDDDNGNVGVVLKVEAIHYTFSHYVWGGSILVLGGFVGYVISFVSHGRRQVVPGRGRTSVKTQET</sequence>
<keyword evidence="2" id="KW-1133">Transmembrane helix</keyword>
<keyword evidence="4" id="KW-1185">Reference proteome</keyword>
<feature type="compositionally biased region" description="Polar residues" evidence="1">
    <location>
        <begin position="1"/>
        <end position="23"/>
    </location>
</feature>
<dbReference type="AlphaFoldDB" id="A0A6A2YF25"/>